<dbReference type="InterPro" id="IPR038705">
    <property type="entry name" value="YabP_sf"/>
</dbReference>
<keyword evidence="2" id="KW-1185">Reference proteome</keyword>
<dbReference type="EMBL" id="JACRSV010000001">
    <property type="protein sequence ID" value="MBC8559159.1"/>
    <property type="molecule type" value="Genomic_DNA"/>
</dbReference>
<dbReference type="NCBIfam" id="TIGR02892">
    <property type="entry name" value="spore_yabP"/>
    <property type="match status" value="1"/>
</dbReference>
<dbReference type="GO" id="GO:0030435">
    <property type="term" value="P:sporulation resulting in formation of a cellular spore"/>
    <property type="evidence" value="ECO:0007669"/>
    <property type="project" value="InterPro"/>
</dbReference>
<reference evidence="1" key="1">
    <citation type="submission" date="2020-08" db="EMBL/GenBank/DDBJ databases">
        <title>Genome public.</title>
        <authorList>
            <person name="Liu C."/>
            <person name="Sun Q."/>
        </authorList>
    </citation>
    <scope>NUCLEOTIDE SEQUENCE</scope>
    <source>
        <strain evidence="1">NSJ-33</strain>
    </source>
</reference>
<proteinExistence type="predicted"/>
<protein>
    <submittedName>
        <fullName evidence="1">Sporulation protein YabP</fullName>
    </submittedName>
</protein>
<dbReference type="Gene3D" id="2.60.40.2000">
    <property type="match status" value="1"/>
</dbReference>
<dbReference type="Proteomes" id="UP000610760">
    <property type="component" value="Unassembled WGS sequence"/>
</dbReference>
<accession>A0A926E065</accession>
<evidence type="ECO:0000313" key="2">
    <source>
        <dbReference type="Proteomes" id="UP000610760"/>
    </source>
</evidence>
<evidence type="ECO:0000313" key="1">
    <source>
        <dbReference type="EMBL" id="MBC8559159.1"/>
    </source>
</evidence>
<dbReference type="InterPro" id="IPR022476">
    <property type="entry name" value="Spore_YabP/YqfC"/>
</dbReference>
<dbReference type="PIRSF" id="PIRSF011576">
    <property type="entry name" value="YabP"/>
    <property type="match status" value="1"/>
</dbReference>
<gene>
    <name evidence="1" type="primary">yabP</name>
    <name evidence="1" type="ORF">H8710_03650</name>
</gene>
<dbReference type="Pfam" id="PF07873">
    <property type="entry name" value="YabP"/>
    <property type="match status" value="1"/>
</dbReference>
<organism evidence="1 2">
    <name type="scientific">Fumia xinanensis</name>
    <dbReference type="NCBI Taxonomy" id="2763659"/>
    <lineage>
        <taxon>Bacteria</taxon>
        <taxon>Bacillati</taxon>
        <taxon>Bacillota</taxon>
        <taxon>Clostridia</taxon>
        <taxon>Eubacteriales</taxon>
        <taxon>Oscillospiraceae</taxon>
        <taxon>Fumia</taxon>
    </lineage>
</organism>
<dbReference type="AlphaFoldDB" id="A0A926E065"/>
<dbReference type="InterPro" id="IPR012504">
    <property type="entry name" value="Spore_YabP"/>
</dbReference>
<name>A0A926E065_9FIRM</name>
<sequence length="93" mass="10560">MQEVKSLKLPHNIIMEDRKRLSVSGVQDVDCFDETLVILFTNMGKLTVRGNNLHVNSFNVDDGDFSMEGEIDTLEYSSEEKARGTSFLSKLFK</sequence>
<comment type="caution">
    <text evidence="1">The sequence shown here is derived from an EMBL/GenBank/DDBJ whole genome shotgun (WGS) entry which is preliminary data.</text>
</comment>